<name>A0ABP9FSV8_9MICC</name>
<dbReference type="CDD" id="cd19958">
    <property type="entry name" value="pyocin_knob"/>
    <property type="match status" value="1"/>
</dbReference>
<reference evidence="3" key="1">
    <citation type="journal article" date="2019" name="Int. J. Syst. Evol. Microbiol.">
        <title>The Global Catalogue of Microorganisms (GCM) 10K type strain sequencing project: providing services to taxonomists for standard genome sequencing and annotation.</title>
        <authorList>
            <consortium name="The Broad Institute Genomics Platform"/>
            <consortium name="The Broad Institute Genome Sequencing Center for Infectious Disease"/>
            <person name="Wu L."/>
            <person name="Ma J."/>
        </authorList>
    </citation>
    <scope>NUCLEOTIDE SEQUENCE [LARGE SCALE GENOMIC DNA]</scope>
    <source>
        <strain evidence="3">JCM 19129</strain>
    </source>
</reference>
<proteinExistence type="predicted"/>
<evidence type="ECO:0000313" key="3">
    <source>
        <dbReference type="Proteomes" id="UP001500368"/>
    </source>
</evidence>
<keyword evidence="3" id="KW-1185">Reference proteome</keyword>
<protein>
    <submittedName>
        <fullName evidence="2">Uncharacterized protein</fullName>
    </submittedName>
</protein>
<comment type="caution">
    <text evidence="2">The sequence shown here is derived from an EMBL/GenBank/DDBJ whole genome shotgun (WGS) entry which is preliminary data.</text>
</comment>
<evidence type="ECO:0000313" key="2">
    <source>
        <dbReference type="EMBL" id="GAA4916036.1"/>
    </source>
</evidence>
<dbReference type="RefSeq" id="WP_345476874.1">
    <property type="nucleotide sequence ID" value="NZ_BAABLW010000005.1"/>
</dbReference>
<sequence length="613" mass="63445">MAQEQTSRLGLDTYTSGNDPHPTREEFNARMELLDRLAAITDQGVFADRPAPETSGRLYWATDRRRLFYDTGTAWEEVNTTGSGGVGQAIAVGASVGTEGTSERAARADHTHPLPLVTSTRHGAMSSSDKALLDGATASLEPSAIVRRNASGQASIADPTAGTHAATKSYVDAQIASHSHSASDITSGVLSQARLPNASSSTAGIISPAHHQLLAGATSNSTASTVAMRDASGRLATQDPNVGTHAANKQYVDAQIASHSHAAGDITSGTFAPARLPAATSSAQGALSAAHYRLLDGAAYTNAGRSNIVMRDASGHLSVLDPVSTFHPANKAYVDAQVATRAASSHNHAASNITSGTLAPARLPAATRTAQGAIPAAYFAMLADASWNGGGDTLVRRGATTRRIEVGDPTAPDDAATKRYVDAQIATRAASSHNHAAGNITSGTLALARIPNMPTSKITSGTFAPARLPAATSSAQGALSAAHFALLNGASTTAGSGNNLVMRASNGQFTVGTPTSSTHVATKGYVDSEIVAQTVNWRGNVTTRLNNLTNAGFYHIPSANTDNPVGTQGMLLVLTGEGSQGFVTQLFMSFARNNLYYRTFHTQGWNGWRALLP</sequence>
<feature type="compositionally biased region" description="Polar residues" evidence="1">
    <location>
        <begin position="1"/>
        <end position="18"/>
    </location>
</feature>
<dbReference type="EMBL" id="BAABLW010000005">
    <property type="protein sequence ID" value="GAA4916036.1"/>
    <property type="molecule type" value="Genomic_DNA"/>
</dbReference>
<feature type="region of interest" description="Disordered" evidence="1">
    <location>
        <begin position="1"/>
        <end position="24"/>
    </location>
</feature>
<accession>A0ABP9FSV8</accession>
<gene>
    <name evidence="2" type="ORF">GCM10025790_08920</name>
</gene>
<dbReference type="Proteomes" id="UP001500368">
    <property type="component" value="Unassembled WGS sequence"/>
</dbReference>
<organism evidence="2 3">
    <name type="scientific">Nesterenkonia rhizosphaerae</name>
    <dbReference type="NCBI Taxonomy" id="1348272"/>
    <lineage>
        <taxon>Bacteria</taxon>
        <taxon>Bacillati</taxon>
        <taxon>Actinomycetota</taxon>
        <taxon>Actinomycetes</taxon>
        <taxon>Micrococcales</taxon>
        <taxon>Micrococcaceae</taxon>
        <taxon>Nesterenkonia</taxon>
    </lineage>
</organism>
<evidence type="ECO:0000256" key="1">
    <source>
        <dbReference type="SAM" id="MobiDB-lite"/>
    </source>
</evidence>